<accession>A0A9P6A6F2</accession>
<evidence type="ECO:0000256" key="8">
    <source>
        <dbReference type="ARBA" id="ARBA00022989"/>
    </source>
</evidence>
<dbReference type="CDD" id="cd19510">
    <property type="entry name" value="RecA-like_BCS1"/>
    <property type="match status" value="1"/>
</dbReference>
<keyword evidence="6" id="KW-0378">Hydrolase</keyword>
<dbReference type="PANTHER" id="PTHR23070">
    <property type="entry name" value="BCS1 AAA-TYPE ATPASE"/>
    <property type="match status" value="1"/>
</dbReference>
<comment type="similarity">
    <text evidence="2">Belongs to the AAA ATPase family. BCS1 subfamily.</text>
</comment>
<dbReference type="GO" id="GO:0016887">
    <property type="term" value="F:ATP hydrolysis activity"/>
    <property type="evidence" value="ECO:0007669"/>
    <property type="project" value="InterPro"/>
</dbReference>
<dbReference type="Proteomes" id="UP000807025">
    <property type="component" value="Unassembled WGS sequence"/>
</dbReference>
<dbReference type="GO" id="GO:0005743">
    <property type="term" value="C:mitochondrial inner membrane"/>
    <property type="evidence" value="ECO:0007669"/>
    <property type="project" value="UniProtKB-SubCell"/>
</dbReference>
<dbReference type="OrthoDB" id="2946764at2759"/>
<evidence type="ECO:0000256" key="5">
    <source>
        <dbReference type="ARBA" id="ARBA00022792"/>
    </source>
</evidence>
<feature type="domain" description="BCS1 N-terminal" evidence="14">
    <location>
        <begin position="78"/>
        <end position="276"/>
    </location>
</feature>
<dbReference type="InterPro" id="IPR003593">
    <property type="entry name" value="AAA+_ATPase"/>
</dbReference>
<reference evidence="15" key="1">
    <citation type="submission" date="2020-11" db="EMBL/GenBank/DDBJ databases">
        <authorList>
            <consortium name="DOE Joint Genome Institute"/>
            <person name="Ahrendt S."/>
            <person name="Riley R."/>
            <person name="Andreopoulos W."/>
            <person name="Labutti K."/>
            <person name="Pangilinan J."/>
            <person name="Ruiz-Duenas F.J."/>
            <person name="Barrasa J.M."/>
            <person name="Sanchez-Garcia M."/>
            <person name="Camarero S."/>
            <person name="Miyauchi S."/>
            <person name="Serrano A."/>
            <person name="Linde D."/>
            <person name="Babiker R."/>
            <person name="Drula E."/>
            <person name="Ayuso-Fernandez I."/>
            <person name="Pacheco R."/>
            <person name="Padilla G."/>
            <person name="Ferreira P."/>
            <person name="Barriuso J."/>
            <person name="Kellner H."/>
            <person name="Castanera R."/>
            <person name="Alfaro M."/>
            <person name="Ramirez L."/>
            <person name="Pisabarro A.G."/>
            <person name="Kuo A."/>
            <person name="Tritt A."/>
            <person name="Lipzen A."/>
            <person name="He G."/>
            <person name="Yan M."/>
            <person name="Ng V."/>
            <person name="Cullen D."/>
            <person name="Martin F."/>
            <person name="Rosso M.-N."/>
            <person name="Henrissat B."/>
            <person name="Hibbett D."/>
            <person name="Martinez A.T."/>
            <person name="Grigoriev I.V."/>
        </authorList>
    </citation>
    <scope>NUCLEOTIDE SEQUENCE</scope>
    <source>
        <strain evidence="15">ATCC 90797</strain>
    </source>
</reference>
<dbReference type="SUPFAM" id="SSF52540">
    <property type="entry name" value="P-loop containing nucleoside triphosphate hydrolases"/>
    <property type="match status" value="1"/>
</dbReference>
<feature type="compositionally biased region" description="Low complexity" evidence="12">
    <location>
        <begin position="621"/>
        <end position="634"/>
    </location>
</feature>
<evidence type="ECO:0000256" key="1">
    <source>
        <dbReference type="ARBA" id="ARBA00004434"/>
    </source>
</evidence>
<keyword evidence="5" id="KW-0999">Mitochondrion inner membrane</keyword>
<organism evidence="15 16">
    <name type="scientific">Pleurotus eryngii</name>
    <name type="common">Boletus of the steppes</name>
    <dbReference type="NCBI Taxonomy" id="5323"/>
    <lineage>
        <taxon>Eukaryota</taxon>
        <taxon>Fungi</taxon>
        <taxon>Dikarya</taxon>
        <taxon>Basidiomycota</taxon>
        <taxon>Agaricomycotina</taxon>
        <taxon>Agaricomycetes</taxon>
        <taxon>Agaricomycetidae</taxon>
        <taxon>Agaricales</taxon>
        <taxon>Pleurotineae</taxon>
        <taxon>Pleurotaceae</taxon>
        <taxon>Pleurotus</taxon>
    </lineage>
</organism>
<dbReference type="InterPro" id="IPR003959">
    <property type="entry name" value="ATPase_AAA_core"/>
</dbReference>
<evidence type="ECO:0000256" key="3">
    <source>
        <dbReference type="ARBA" id="ARBA00022692"/>
    </source>
</evidence>
<evidence type="ECO:0000259" key="13">
    <source>
        <dbReference type="SMART" id="SM00382"/>
    </source>
</evidence>
<dbReference type="EMBL" id="MU154529">
    <property type="protein sequence ID" value="KAF9500111.1"/>
    <property type="molecule type" value="Genomic_DNA"/>
</dbReference>
<evidence type="ECO:0000256" key="2">
    <source>
        <dbReference type="ARBA" id="ARBA00007448"/>
    </source>
</evidence>
<dbReference type="AlphaFoldDB" id="A0A9P6A6F2"/>
<comment type="subcellular location">
    <subcellularLocation>
        <location evidence="1">Mitochondrion inner membrane</location>
        <topology evidence="1">Single-pass membrane protein</topology>
    </subcellularLocation>
</comment>
<evidence type="ECO:0000256" key="4">
    <source>
        <dbReference type="ARBA" id="ARBA00022741"/>
    </source>
</evidence>
<gene>
    <name evidence="15" type="ORF">BDN71DRAFT_1441214</name>
</gene>
<dbReference type="InterPro" id="IPR057495">
    <property type="entry name" value="AAA_lid_BCS1"/>
</dbReference>
<dbReference type="Pfam" id="PF25426">
    <property type="entry name" value="AAA_lid_BCS1"/>
    <property type="match status" value="1"/>
</dbReference>
<evidence type="ECO:0000259" key="14">
    <source>
        <dbReference type="SMART" id="SM01024"/>
    </source>
</evidence>
<evidence type="ECO:0000313" key="15">
    <source>
        <dbReference type="EMBL" id="KAF9500111.1"/>
    </source>
</evidence>
<proteinExistence type="inferred from homology"/>
<comment type="catalytic activity">
    <reaction evidence="11">
        <text>ATP + H2O = ADP + phosphate + H(+)</text>
        <dbReference type="Rhea" id="RHEA:13065"/>
        <dbReference type="ChEBI" id="CHEBI:15377"/>
        <dbReference type="ChEBI" id="CHEBI:15378"/>
        <dbReference type="ChEBI" id="CHEBI:30616"/>
        <dbReference type="ChEBI" id="CHEBI:43474"/>
        <dbReference type="ChEBI" id="CHEBI:456216"/>
    </reaction>
    <physiologicalReaction direction="left-to-right" evidence="11">
        <dbReference type="Rhea" id="RHEA:13066"/>
    </physiologicalReaction>
</comment>
<dbReference type="InterPro" id="IPR050747">
    <property type="entry name" value="Mitochondrial_chaperone_BCS1"/>
</dbReference>
<evidence type="ECO:0008006" key="17">
    <source>
        <dbReference type="Google" id="ProtNLM"/>
    </source>
</evidence>
<dbReference type="SMART" id="SM01024">
    <property type="entry name" value="BCS1_N"/>
    <property type="match status" value="1"/>
</dbReference>
<dbReference type="Gene3D" id="3.40.50.300">
    <property type="entry name" value="P-loop containing nucleotide triphosphate hydrolases"/>
    <property type="match status" value="1"/>
</dbReference>
<evidence type="ECO:0000256" key="7">
    <source>
        <dbReference type="ARBA" id="ARBA00022840"/>
    </source>
</evidence>
<feature type="compositionally biased region" description="Basic and acidic residues" evidence="12">
    <location>
        <begin position="606"/>
        <end position="616"/>
    </location>
</feature>
<evidence type="ECO:0000256" key="12">
    <source>
        <dbReference type="SAM" id="MobiDB-lite"/>
    </source>
</evidence>
<keyword evidence="7" id="KW-0067">ATP-binding</keyword>
<dbReference type="InterPro" id="IPR027417">
    <property type="entry name" value="P-loop_NTPase"/>
</dbReference>
<evidence type="ECO:0000313" key="16">
    <source>
        <dbReference type="Proteomes" id="UP000807025"/>
    </source>
</evidence>
<feature type="domain" description="AAA+ ATPase" evidence="13">
    <location>
        <begin position="307"/>
        <end position="451"/>
    </location>
</feature>
<dbReference type="SMART" id="SM00382">
    <property type="entry name" value="AAA"/>
    <property type="match status" value="1"/>
</dbReference>
<keyword evidence="10" id="KW-0472">Membrane</keyword>
<dbReference type="Pfam" id="PF08740">
    <property type="entry name" value="BCS1_N"/>
    <property type="match status" value="1"/>
</dbReference>
<keyword evidence="9" id="KW-0496">Mitochondrion</keyword>
<evidence type="ECO:0000256" key="9">
    <source>
        <dbReference type="ARBA" id="ARBA00023128"/>
    </source>
</evidence>
<protein>
    <recommendedName>
        <fullName evidence="17">Mitochondrial chaperone BCS1</fullName>
    </recommendedName>
</protein>
<dbReference type="GO" id="GO:0005524">
    <property type="term" value="F:ATP binding"/>
    <property type="evidence" value="ECO:0007669"/>
    <property type="project" value="UniProtKB-KW"/>
</dbReference>
<feature type="compositionally biased region" description="Basic and acidic residues" evidence="12">
    <location>
        <begin position="635"/>
        <end position="644"/>
    </location>
</feature>
<keyword evidence="3" id="KW-0812">Transmembrane</keyword>
<evidence type="ECO:0000256" key="11">
    <source>
        <dbReference type="ARBA" id="ARBA00048778"/>
    </source>
</evidence>
<evidence type="ECO:0000256" key="6">
    <source>
        <dbReference type="ARBA" id="ARBA00022801"/>
    </source>
</evidence>
<dbReference type="InterPro" id="IPR014851">
    <property type="entry name" value="BCS1_N"/>
</dbReference>
<name>A0A9P6A6F2_PLEER</name>
<keyword evidence="8" id="KW-1133">Transmembrane helix</keyword>
<sequence>MRTRGGAPRYANAFPHAATTSGQVSQTATQKIENAGPLGKLLSLLIKFLGLGSVLSSLLPGLGGNQLSTQISGSLKLFMIGTMVESGRRFWQWVFTRFNPKFSITARFSEGDPIHEWIVLFLTDRKVWHRSRDYFVRYKASTRKWGVAVGAPSQQPPEDKTAAHLEEGIEYVPSFDTPQIFRWNGYWLEVMKDTPKLQSTPQVWTTPRPGSVAGLCLNMYTLKQDALRDFISEAKEHYIETSKQKVIVRSMGGDGGSRMDIWNRVQSKTYRPLESIILPDGVLETIINDARDFIASEDWYVRAGIPYRRGYLFYGPPGTGKSSTVYALAGELGLEIYTLSLSNDSINDNSLRTSVERIPKRGILLIEDIDCAFPSREDEEERVLGNAFPYGNPNPPKRSAVTMSGLLNVLDGVDSEEGKIFMATTNYVDRLDAALMRPGRIDMKIQYDLASQRQAAALFNRFFTSPDEAHAPPGLPYTGTGHHPLADEFAAAVPSEFTIAELQGYLLSCKTRPEAAVAGISAWVAAERAERAAREKRERERLLKLAEAKKTREAAAVGAFGQQNPYSLSRSAFGQPARQMGYVAAPQRASGLVPEEAAPQPPQPTDTDKGKGKETAEGSQPGTSTESAPASSESAEAKEADKGGKPATPAPLASSVTTERNE</sequence>
<comment type="caution">
    <text evidence="15">The sequence shown here is derived from an EMBL/GenBank/DDBJ whole genome shotgun (WGS) entry which is preliminary data.</text>
</comment>
<dbReference type="Pfam" id="PF00004">
    <property type="entry name" value="AAA"/>
    <property type="match status" value="1"/>
</dbReference>
<keyword evidence="16" id="KW-1185">Reference proteome</keyword>
<feature type="region of interest" description="Disordered" evidence="12">
    <location>
        <begin position="586"/>
        <end position="662"/>
    </location>
</feature>
<keyword evidence="4" id="KW-0547">Nucleotide-binding</keyword>
<evidence type="ECO:0000256" key="10">
    <source>
        <dbReference type="ARBA" id="ARBA00023136"/>
    </source>
</evidence>